<dbReference type="InterPro" id="IPR007627">
    <property type="entry name" value="RNA_pol_sigma70_r2"/>
</dbReference>
<comment type="similarity">
    <text evidence="1">Belongs to the sigma-70 factor family. ECF subfamily.</text>
</comment>
<dbReference type="Proteomes" id="UP000824165">
    <property type="component" value="Unassembled WGS sequence"/>
</dbReference>
<dbReference type="PANTHER" id="PTHR43133:SF51">
    <property type="entry name" value="RNA POLYMERASE SIGMA FACTOR"/>
    <property type="match status" value="1"/>
</dbReference>
<dbReference type="Pfam" id="PF04542">
    <property type="entry name" value="Sigma70_r2"/>
    <property type="match status" value="1"/>
</dbReference>
<reference evidence="7" key="2">
    <citation type="journal article" date="2021" name="PeerJ">
        <title>Extensive microbial diversity within the chicken gut microbiome revealed by metagenomics and culture.</title>
        <authorList>
            <person name="Gilroy R."/>
            <person name="Ravi A."/>
            <person name="Getino M."/>
            <person name="Pursley I."/>
            <person name="Horton D.L."/>
            <person name="Alikhan N.F."/>
            <person name="Baker D."/>
            <person name="Gharbi K."/>
            <person name="Hall N."/>
            <person name="Watson M."/>
            <person name="Adriaenssens E.M."/>
            <person name="Foster-Nyarko E."/>
            <person name="Jarju S."/>
            <person name="Secka A."/>
            <person name="Antonio M."/>
            <person name="Oren A."/>
            <person name="Chaudhuri R.R."/>
            <person name="La Ragione R."/>
            <person name="Hildebrand F."/>
            <person name="Pallen M.J."/>
        </authorList>
    </citation>
    <scope>NUCLEOTIDE SEQUENCE</scope>
    <source>
        <strain evidence="7">CHK181-108</strain>
    </source>
</reference>
<comment type="caution">
    <text evidence="7">The sequence shown here is derived from an EMBL/GenBank/DDBJ whole genome shotgun (WGS) entry which is preliminary data.</text>
</comment>
<keyword evidence="2" id="KW-0805">Transcription regulation</keyword>
<dbReference type="Pfam" id="PF08281">
    <property type="entry name" value="Sigma70_r4_2"/>
    <property type="match status" value="1"/>
</dbReference>
<dbReference type="GO" id="GO:0016987">
    <property type="term" value="F:sigma factor activity"/>
    <property type="evidence" value="ECO:0007669"/>
    <property type="project" value="UniProtKB-KW"/>
</dbReference>
<organism evidence="7 8">
    <name type="scientific">Candidatus Ornithomonoglobus intestinigallinarum</name>
    <dbReference type="NCBI Taxonomy" id="2840894"/>
    <lineage>
        <taxon>Bacteria</taxon>
        <taxon>Bacillati</taxon>
        <taxon>Bacillota</taxon>
        <taxon>Clostridia</taxon>
        <taxon>Candidatus Ornithomonoglobus</taxon>
    </lineage>
</organism>
<evidence type="ECO:0000256" key="2">
    <source>
        <dbReference type="ARBA" id="ARBA00023015"/>
    </source>
</evidence>
<keyword evidence="3" id="KW-0731">Sigma factor</keyword>
<dbReference type="NCBIfam" id="TIGR02937">
    <property type="entry name" value="sigma70-ECF"/>
    <property type="match status" value="1"/>
</dbReference>
<evidence type="ECO:0000259" key="6">
    <source>
        <dbReference type="Pfam" id="PF08281"/>
    </source>
</evidence>
<evidence type="ECO:0000256" key="4">
    <source>
        <dbReference type="ARBA" id="ARBA00023163"/>
    </source>
</evidence>
<dbReference type="InterPro" id="IPR013249">
    <property type="entry name" value="RNA_pol_sigma70_r4_t2"/>
</dbReference>
<dbReference type="SUPFAM" id="SSF88946">
    <property type="entry name" value="Sigma2 domain of RNA polymerase sigma factors"/>
    <property type="match status" value="1"/>
</dbReference>
<gene>
    <name evidence="7" type="ORF">IAA60_04590</name>
</gene>
<name>A0A9D1KPZ0_9FIRM</name>
<dbReference type="InterPro" id="IPR014284">
    <property type="entry name" value="RNA_pol_sigma-70_dom"/>
</dbReference>
<dbReference type="SUPFAM" id="SSF88659">
    <property type="entry name" value="Sigma3 and sigma4 domains of RNA polymerase sigma factors"/>
    <property type="match status" value="1"/>
</dbReference>
<feature type="domain" description="RNA polymerase sigma-70 region 2" evidence="5">
    <location>
        <begin position="22"/>
        <end position="88"/>
    </location>
</feature>
<dbReference type="InterPro" id="IPR013325">
    <property type="entry name" value="RNA_pol_sigma_r2"/>
</dbReference>
<accession>A0A9D1KPZ0</accession>
<dbReference type="InterPro" id="IPR036388">
    <property type="entry name" value="WH-like_DNA-bd_sf"/>
</dbReference>
<feature type="domain" description="RNA polymerase sigma factor 70 region 4 type 2" evidence="6">
    <location>
        <begin position="127"/>
        <end position="178"/>
    </location>
</feature>
<sequence length="189" mass="21981">MLEDKKLIKQCKKGSRSAFNELVLQYQDQVVNFAYSMLSDREDAYDAAQEVFIKVYKNIGSFEEKSSFNTWLYKICSNVCKDILRKRRVRSNVISIDTGDYDDEALDIEDDRYTPEGALEQSEAQKRVRAAMSVIKDEYREIITYCDIQQKSYEETAAILQCPVGTVKSRLNRARMALKRRLEEQGENI</sequence>
<evidence type="ECO:0000313" key="8">
    <source>
        <dbReference type="Proteomes" id="UP000824165"/>
    </source>
</evidence>
<dbReference type="GO" id="GO:0006352">
    <property type="term" value="P:DNA-templated transcription initiation"/>
    <property type="evidence" value="ECO:0007669"/>
    <property type="project" value="InterPro"/>
</dbReference>
<dbReference type="InterPro" id="IPR039425">
    <property type="entry name" value="RNA_pol_sigma-70-like"/>
</dbReference>
<proteinExistence type="inferred from homology"/>
<evidence type="ECO:0000313" key="7">
    <source>
        <dbReference type="EMBL" id="HIT85170.1"/>
    </source>
</evidence>
<dbReference type="Gene3D" id="1.10.1740.10">
    <property type="match status" value="1"/>
</dbReference>
<protein>
    <submittedName>
        <fullName evidence="7">Sigma-70 family RNA polymerase sigma factor</fullName>
    </submittedName>
</protein>
<evidence type="ECO:0000256" key="1">
    <source>
        <dbReference type="ARBA" id="ARBA00010641"/>
    </source>
</evidence>
<dbReference type="AlphaFoldDB" id="A0A9D1KPZ0"/>
<dbReference type="Gene3D" id="1.10.10.10">
    <property type="entry name" value="Winged helix-like DNA-binding domain superfamily/Winged helix DNA-binding domain"/>
    <property type="match status" value="1"/>
</dbReference>
<dbReference type="InterPro" id="IPR013324">
    <property type="entry name" value="RNA_pol_sigma_r3/r4-like"/>
</dbReference>
<evidence type="ECO:0000256" key="3">
    <source>
        <dbReference type="ARBA" id="ARBA00023082"/>
    </source>
</evidence>
<dbReference type="PANTHER" id="PTHR43133">
    <property type="entry name" value="RNA POLYMERASE ECF-TYPE SIGMA FACTO"/>
    <property type="match status" value="1"/>
</dbReference>
<dbReference type="CDD" id="cd06171">
    <property type="entry name" value="Sigma70_r4"/>
    <property type="match status" value="1"/>
</dbReference>
<keyword evidence="4" id="KW-0804">Transcription</keyword>
<reference evidence="7" key="1">
    <citation type="submission" date="2020-10" db="EMBL/GenBank/DDBJ databases">
        <authorList>
            <person name="Gilroy R."/>
        </authorList>
    </citation>
    <scope>NUCLEOTIDE SEQUENCE</scope>
    <source>
        <strain evidence="7">CHK181-108</strain>
    </source>
</reference>
<evidence type="ECO:0000259" key="5">
    <source>
        <dbReference type="Pfam" id="PF04542"/>
    </source>
</evidence>
<dbReference type="EMBL" id="DVLU01000040">
    <property type="protein sequence ID" value="HIT85170.1"/>
    <property type="molecule type" value="Genomic_DNA"/>
</dbReference>
<dbReference type="GO" id="GO:0003677">
    <property type="term" value="F:DNA binding"/>
    <property type="evidence" value="ECO:0007669"/>
    <property type="project" value="InterPro"/>
</dbReference>